<dbReference type="Gene3D" id="1.10.132.10">
    <property type="match status" value="1"/>
</dbReference>
<dbReference type="GO" id="GO:0007059">
    <property type="term" value="P:chromosome segregation"/>
    <property type="evidence" value="ECO:0007669"/>
    <property type="project" value="TreeGrafter"/>
</dbReference>
<dbReference type="PANTHER" id="PTHR10290:SF3">
    <property type="entry name" value="DNA TOPOISOMERASE 1"/>
    <property type="match status" value="1"/>
</dbReference>
<evidence type="ECO:0000256" key="5">
    <source>
        <dbReference type="ARBA" id="ARBA00023125"/>
    </source>
</evidence>
<evidence type="ECO:0000313" key="10">
    <source>
        <dbReference type="EMBL" id="PIK62637.1"/>
    </source>
</evidence>
<dbReference type="SUPFAM" id="SSF46596">
    <property type="entry name" value="Eukaryotic DNA topoisomerase I, dispensable insert domain"/>
    <property type="match status" value="1"/>
</dbReference>
<keyword evidence="5 7" id="KW-0238">DNA-binding</keyword>
<dbReference type="AlphaFoldDB" id="A0A2G8LQU8"/>
<evidence type="ECO:0000313" key="11">
    <source>
        <dbReference type="Proteomes" id="UP000230750"/>
    </source>
</evidence>
<dbReference type="GO" id="GO:0006265">
    <property type="term" value="P:DNA topological change"/>
    <property type="evidence" value="ECO:0007669"/>
    <property type="project" value="UniProtKB-UniRule"/>
</dbReference>
<protein>
    <recommendedName>
        <fullName evidence="3">DNA topoisomerase</fullName>
        <ecNumber evidence="3">5.6.2.1</ecNumber>
    </recommendedName>
</protein>
<evidence type="ECO:0000256" key="7">
    <source>
        <dbReference type="PROSITE-ProRule" id="PRU01382"/>
    </source>
</evidence>
<dbReference type="SMART" id="SM00435">
    <property type="entry name" value="TOPEUc"/>
    <property type="match status" value="1"/>
</dbReference>
<dbReference type="PROSITE" id="PS52038">
    <property type="entry name" value="TOPO_IB_2"/>
    <property type="match status" value="1"/>
</dbReference>
<dbReference type="GO" id="GO:0006260">
    <property type="term" value="P:DNA replication"/>
    <property type="evidence" value="ECO:0007669"/>
    <property type="project" value="TreeGrafter"/>
</dbReference>
<reference evidence="10 11" key="1">
    <citation type="journal article" date="2017" name="PLoS Biol.">
        <title>The sea cucumber genome provides insights into morphological evolution and visceral regeneration.</title>
        <authorList>
            <person name="Zhang X."/>
            <person name="Sun L."/>
            <person name="Yuan J."/>
            <person name="Sun Y."/>
            <person name="Gao Y."/>
            <person name="Zhang L."/>
            <person name="Li S."/>
            <person name="Dai H."/>
            <person name="Hamel J.F."/>
            <person name="Liu C."/>
            <person name="Yu Y."/>
            <person name="Liu S."/>
            <person name="Lin W."/>
            <person name="Guo K."/>
            <person name="Jin S."/>
            <person name="Xu P."/>
            <person name="Storey K.B."/>
            <person name="Huan P."/>
            <person name="Zhang T."/>
            <person name="Zhou Y."/>
            <person name="Zhang J."/>
            <person name="Lin C."/>
            <person name="Li X."/>
            <person name="Xing L."/>
            <person name="Huo D."/>
            <person name="Sun M."/>
            <person name="Wang L."/>
            <person name="Mercier A."/>
            <person name="Li F."/>
            <person name="Yang H."/>
            <person name="Xiang J."/>
        </authorList>
    </citation>
    <scope>NUCLEOTIDE SEQUENCE [LARGE SCALE GENOMIC DNA]</scope>
    <source>
        <strain evidence="10">Shaxun</strain>
        <tissue evidence="10">Muscle</tissue>
    </source>
</reference>
<evidence type="ECO:0000256" key="8">
    <source>
        <dbReference type="SAM" id="Coils"/>
    </source>
</evidence>
<accession>A0A2G8LQU8</accession>
<dbReference type="InterPro" id="IPR051062">
    <property type="entry name" value="Topoisomerase_IB"/>
</dbReference>
<evidence type="ECO:0000256" key="2">
    <source>
        <dbReference type="ARBA" id="ARBA00006645"/>
    </source>
</evidence>
<keyword evidence="6 7" id="KW-0413">Isomerase</keyword>
<proteinExistence type="inferred from homology"/>
<feature type="active site" description="O-(3'-phospho-DNA)-tyrosine intermediate" evidence="7">
    <location>
        <position position="319"/>
    </location>
</feature>
<dbReference type="EMBL" id="MRZV01000008">
    <property type="protein sequence ID" value="PIK62637.1"/>
    <property type="molecule type" value="Genomic_DNA"/>
</dbReference>
<evidence type="ECO:0000256" key="1">
    <source>
        <dbReference type="ARBA" id="ARBA00000213"/>
    </source>
</evidence>
<keyword evidence="11" id="KW-1185">Reference proteome</keyword>
<dbReference type="InterPro" id="IPR011010">
    <property type="entry name" value="DNA_brk_join_enz"/>
</dbReference>
<dbReference type="EC" id="5.6.2.1" evidence="3"/>
<gene>
    <name evidence="10" type="ORF">BSL78_00429</name>
</gene>
<keyword evidence="4 7" id="KW-0799">Topoisomerase</keyword>
<dbReference type="Pfam" id="PF14370">
    <property type="entry name" value="Topo_C_assoc"/>
    <property type="match status" value="1"/>
</dbReference>
<dbReference type="InterPro" id="IPR014727">
    <property type="entry name" value="TopoI_cat_a/b-sub_euk"/>
</dbReference>
<evidence type="ECO:0000256" key="4">
    <source>
        <dbReference type="ARBA" id="ARBA00023029"/>
    </source>
</evidence>
<feature type="coiled-coil region" evidence="8">
    <location>
        <begin position="240"/>
        <end position="307"/>
    </location>
</feature>
<dbReference type="PANTHER" id="PTHR10290">
    <property type="entry name" value="DNA TOPOISOMERASE I"/>
    <property type="match status" value="1"/>
</dbReference>
<evidence type="ECO:0000256" key="6">
    <source>
        <dbReference type="ARBA" id="ARBA00023235"/>
    </source>
</evidence>
<sequence length="361" mass="42030">MVVSIHQDQDLQCYPMCCYGVKVGGGGVLARQTQSYLAVIGPPGEKDKKKFDVARKLGKDHLHIIRKKYQQEWNSDDWDIRQRAVELYLIDKLALRVGIKGCCSLRVEQIKLLKEGRKFFVKFDFLGKGSIQYQNEVQVEKRVYENIKEFMEGKEKKHLLFHRVIPSELNSYLESHMLGLTASVFRTYNASITLQNKLEELTAAEDSIPSKVLAFKYAVRATAVLLNHRRAVPLAFDSQMANLQDKVKAKMTAIKNAKKDLKSVRNEYKQSRNEKMKQLVERKKKTVERLEDQLAKLKMKAKHKEDFKDVNIATTIGYYLDPLIIVAWCKKWDVPVKKVYNKSQRNKFRWAIDMAEKDYEF</sequence>
<keyword evidence="8" id="KW-0175">Coiled coil</keyword>
<dbReference type="SUPFAM" id="SSF56349">
    <property type="entry name" value="DNA breaking-rejoining enzymes"/>
    <property type="match status" value="1"/>
</dbReference>
<comment type="catalytic activity">
    <reaction evidence="1 7">
        <text>ATP-independent breakage of single-stranded DNA, followed by passage and rejoining.</text>
        <dbReference type="EC" id="5.6.2.1"/>
    </reaction>
</comment>
<comment type="caution">
    <text evidence="10">The sequence shown here is derived from an EMBL/GenBank/DDBJ whole genome shotgun (WGS) entry which is preliminary data.</text>
</comment>
<dbReference type="Gene3D" id="3.90.15.10">
    <property type="entry name" value="Topoisomerase I, Chain A, domain 3"/>
    <property type="match status" value="1"/>
</dbReference>
<dbReference type="InterPro" id="IPR025834">
    <property type="entry name" value="TopoI_C_dom"/>
</dbReference>
<dbReference type="OrthoDB" id="47179at2759"/>
<dbReference type="GO" id="GO:0003917">
    <property type="term" value="F:DNA topoisomerase type I (single strand cut, ATP-independent) activity"/>
    <property type="evidence" value="ECO:0007669"/>
    <property type="project" value="UniProtKB-UniRule"/>
</dbReference>
<organism evidence="10 11">
    <name type="scientific">Stichopus japonicus</name>
    <name type="common">Sea cucumber</name>
    <dbReference type="NCBI Taxonomy" id="307972"/>
    <lineage>
        <taxon>Eukaryota</taxon>
        <taxon>Metazoa</taxon>
        <taxon>Echinodermata</taxon>
        <taxon>Eleutherozoa</taxon>
        <taxon>Echinozoa</taxon>
        <taxon>Holothuroidea</taxon>
        <taxon>Aspidochirotacea</taxon>
        <taxon>Aspidochirotida</taxon>
        <taxon>Stichopodidae</taxon>
        <taxon>Apostichopus</taxon>
    </lineage>
</organism>
<evidence type="ECO:0000259" key="9">
    <source>
        <dbReference type="SMART" id="SM00435"/>
    </source>
</evidence>
<comment type="similarity">
    <text evidence="2 7">Belongs to the type IB topoisomerase family.</text>
</comment>
<name>A0A2G8LQU8_STIJA</name>
<dbReference type="InterPro" id="IPR013499">
    <property type="entry name" value="TopoI_euk"/>
</dbReference>
<dbReference type="GO" id="GO:0005694">
    <property type="term" value="C:chromosome"/>
    <property type="evidence" value="ECO:0007669"/>
    <property type="project" value="InterPro"/>
</dbReference>
<dbReference type="InterPro" id="IPR001631">
    <property type="entry name" value="TopoI"/>
</dbReference>
<dbReference type="FunFam" id="1.10.132.10:FF:000001">
    <property type="entry name" value="DNA topoisomerase I"/>
    <property type="match status" value="1"/>
</dbReference>
<dbReference type="Pfam" id="PF01028">
    <property type="entry name" value="Topoisom_I"/>
    <property type="match status" value="1"/>
</dbReference>
<dbReference type="InterPro" id="IPR013500">
    <property type="entry name" value="TopoI_cat_euk"/>
</dbReference>
<dbReference type="PRINTS" id="PR00416">
    <property type="entry name" value="EUTPISMRASEI"/>
</dbReference>
<dbReference type="InterPro" id="IPR014711">
    <property type="entry name" value="TopoI_cat_a-hlx-sub_euk"/>
</dbReference>
<dbReference type="STRING" id="307972.A0A2G8LQU8"/>
<evidence type="ECO:0000256" key="3">
    <source>
        <dbReference type="ARBA" id="ARBA00012891"/>
    </source>
</evidence>
<feature type="domain" description="DNA topoisomerase I eukaryotic-type" evidence="9">
    <location>
        <begin position="17"/>
        <end position="333"/>
    </location>
</feature>
<dbReference type="GO" id="GO:0003677">
    <property type="term" value="F:DNA binding"/>
    <property type="evidence" value="ECO:0007669"/>
    <property type="project" value="UniProtKB-UniRule"/>
</dbReference>
<dbReference type="Proteomes" id="UP000230750">
    <property type="component" value="Unassembled WGS sequence"/>
</dbReference>
<dbReference type="GO" id="GO:0005730">
    <property type="term" value="C:nucleolus"/>
    <property type="evidence" value="ECO:0007669"/>
    <property type="project" value="TreeGrafter"/>
</dbReference>